<keyword evidence="4" id="KW-1133">Transmembrane helix</keyword>
<dbReference type="PANTHER" id="PTHR42911">
    <property type="entry name" value="MODULATOR OF FTSH PROTEASE HFLC"/>
    <property type="match status" value="1"/>
</dbReference>
<dbReference type="CDD" id="cd03405">
    <property type="entry name" value="SPFH_HflC"/>
    <property type="match status" value="1"/>
</dbReference>
<keyword evidence="3" id="KW-0812">Transmembrane</keyword>
<evidence type="ECO:0000313" key="9">
    <source>
        <dbReference type="Proteomes" id="UP000275394"/>
    </source>
</evidence>
<dbReference type="NCBIfam" id="TIGR01932">
    <property type="entry name" value="hflC"/>
    <property type="match status" value="2"/>
</dbReference>
<dbReference type="Proteomes" id="UP000275394">
    <property type="component" value="Unassembled WGS sequence"/>
</dbReference>
<protein>
    <recommendedName>
        <fullName evidence="6">Protein HflC</fullName>
    </recommendedName>
</protein>
<organism evidence="8 9">
    <name type="scientific">Sinobacterium caligoides</name>
    <dbReference type="NCBI Taxonomy" id="933926"/>
    <lineage>
        <taxon>Bacteria</taxon>
        <taxon>Pseudomonadati</taxon>
        <taxon>Pseudomonadota</taxon>
        <taxon>Gammaproteobacteria</taxon>
        <taxon>Cellvibrionales</taxon>
        <taxon>Spongiibacteraceae</taxon>
        <taxon>Sinobacterium</taxon>
    </lineage>
</organism>
<evidence type="ECO:0000256" key="1">
    <source>
        <dbReference type="ARBA" id="ARBA00004167"/>
    </source>
</evidence>
<feature type="domain" description="Band 7" evidence="7">
    <location>
        <begin position="21"/>
        <end position="185"/>
    </location>
</feature>
<dbReference type="GO" id="GO:0008233">
    <property type="term" value="F:peptidase activity"/>
    <property type="evidence" value="ECO:0007669"/>
    <property type="project" value="UniProtKB-KW"/>
</dbReference>
<dbReference type="GO" id="GO:0006508">
    <property type="term" value="P:proteolysis"/>
    <property type="evidence" value="ECO:0007669"/>
    <property type="project" value="UniProtKB-KW"/>
</dbReference>
<proteinExistence type="inferred from homology"/>
<dbReference type="SUPFAM" id="SSF117892">
    <property type="entry name" value="Band 7/SPFH domain"/>
    <property type="match status" value="1"/>
</dbReference>
<dbReference type="PIRSF" id="PIRSF005651">
    <property type="entry name" value="HflC"/>
    <property type="match status" value="1"/>
</dbReference>
<keyword evidence="5" id="KW-0472">Membrane</keyword>
<keyword evidence="8" id="KW-0378">Hydrolase</keyword>
<name>A0A3N2DG26_9GAMM</name>
<evidence type="ECO:0000256" key="4">
    <source>
        <dbReference type="ARBA" id="ARBA00022989"/>
    </source>
</evidence>
<dbReference type="SMART" id="SM00244">
    <property type="entry name" value="PHB"/>
    <property type="match status" value="1"/>
</dbReference>
<dbReference type="RefSeq" id="WP_123713807.1">
    <property type="nucleotide sequence ID" value="NZ_RKHR01000007.1"/>
</dbReference>
<dbReference type="OrthoDB" id="9812991at2"/>
<comment type="subcellular location">
    <subcellularLocation>
        <location evidence="1">Membrane</location>
        <topology evidence="1">Single-pass membrane protein</topology>
    </subcellularLocation>
</comment>
<accession>A0A3N2DG26</accession>
<comment type="caution">
    <text evidence="8">The sequence shown here is derived from an EMBL/GenBank/DDBJ whole genome shotgun (WGS) entry which is preliminary data.</text>
</comment>
<keyword evidence="9" id="KW-1185">Reference proteome</keyword>
<sequence>MNNKSPLILGVLALLLLVVSNSLYVVKETERAVLLRFGAISQSDVKPGLHVKVPFVNTVRIFDARLLTLDSPSERYLTLEKKAVIVDSYTKWRIIDVEKFYTSTGGDEMRAQDILGRRVKDGLRAEFGRRSMHEVVSGQRDQLMEELTVKQDKELRKTLGIEVVDIRVKQIDLPSDVSDSVYARMNTERQREAREHRSKGKELAEGIRAAAERESTVIAANAFRDSEVTRGEGDATAAAIYAKAYTQDPEFYAFVRSLEAYRSSFANKSDVMVVEPSSEFFKYLGDSKGGK</sequence>
<evidence type="ECO:0000259" key="7">
    <source>
        <dbReference type="SMART" id="SM00244"/>
    </source>
</evidence>
<evidence type="ECO:0000313" key="8">
    <source>
        <dbReference type="EMBL" id="ROR98755.1"/>
    </source>
</evidence>
<reference evidence="8 9" key="1">
    <citation type="submission" date="2018-11" db="EMBL/GenBank/DDBJ databases">
        <title>Genomic Encyclopedia of Type Strains, Phase IV (KMG-IV): sequencing the most valuable type-strain genomes for metagenomic binning, comparative biology and taxonomic classification.</title>
        <authorList>
            <person name="Goeker M."/>
        </authorList>
    </citation>
    <scope>NUCLEOTIDE SEQUENCE [LARGE SCALE GENOMIC DNA]</scope>
    <source>
        <strain evidence="8 9">DSM 100316</strain>
    </source>
</reference>
<evidence type="ECO:0000256" key="5">
    <source>
        <dbReference type="ARBA" id="ARBA00023136"/>
    </source>
</evidence>
<evidence type="ECO:0000256" key="3">
    <source>
        <dbReference type="ARBA" id="ARBA00022692"/>
    </source>
</evidence>
<dbReference type="Gene3D" id="3.30.479.30">
    <property type="entry name" value="Band 7 domain"/>
    <property type="match status" value="1"/>
</dbReference>
<dbReference type="InterPro" id="IPR036013">
    <property type="entry name" value="Band_7/SPFH_dom_sf"/>
</dbReference>
<dbReference type="AlphaFoldDB" id="A0A3N2DG26"/>
<dbReference type="PANTHER" id="PTHR42911:SF1">
    <property type="entry name" value="MODULATOR OF FTSH PROTEASE HFLC"/>
    <property type="match status" value="1"/>
</dbReference>
<comment type="function">
    <text evidence="6">HflC and HflK could regulate a protease.</text>
</comment>
<keyword evidence="8" id="KW-0645">Protease</keyword>
<dbReference type="InterPro" id="IPR010200">
    <property type="entry name" value="HflC"/>
</dbReference>
<dbReference type="EMBL" id="RKHR01000007">
    <property type="protein sequence ID" value="ROR98755.1"/>
    <property type="molecule type" value="Genomic_DNA"/>
</dbReference>
<evidence type="ECO:0000256" key="6">
    <source>
        <dbReference type="PIRNR" id="PIRNR005651"/>
    </source>
</evidence>
<dbReference type="InterPro" id="IPR001107">
    <property type="entry name" value="Band_7"/>
</dbReference>
<dbReference type="GO" id="GO:0016020">
    <property type="term" value="C:membrane"/>
    <property type="evidence" value="ECO:0007669"/>
    <property type="project" value="UniProtKB-SubCell"/>
</dbReference>
<evidence type="ECO:0000256" key="2">
    <source>
        <dbReference type="ARBA" id="ARBA00007862"/>
    </source>
</evidence>
<comment type="similarity">
    <text evidence="2 6">Belongs to the band 7/mec-2 family. HflC subfamily.</text>
</comment>
<dbReference type="Pfam" id="PF01145">
    <property type="entry name" value="Band_7"/>
    <property type="match status" value="1"/>
</dbReference>
<gene>
    <name evidence="8" type="ORF">EDC56_3493</name>
</gene>